<dbReference type="Proteomes" id="UP000596742">
    <property type="component" value="Unassembled WGS sequence"/>
</dbReference>
<dbReference type="PROSITE" id="PS50041">
    <property type="entry name" value="C_TYPE_LECTIN_2"/>
    <property type="match status" value="1"/>
</dbReference>
<feature type="domain" description="C-type lectin" evidence="3">
    <location>
        <begin position="25"/>
        <end position="143"/>
    </location>
</feature>
<sequence>MVHIWYFIAVLGVVQSECPLGWLHFEDGCYLFSKEQLNWYTAQSSCRGHDARLAEVETKALADYLISVAKMLNRNVNYWLGGRDDATEGIWTWSSSDIVFNYTAWGTGEPNGNDIENCLDMRYGAYYKWNDEQCKANQLYVCQKMFPGSGEVIG</sequence>
<dbReference type="PROSITE" id="PS00615">
    <property type="entry name" value="C_TYPE_LECTIN_1"/>
    <property type="match status" value="1"/>
</dbReference>
<dbReference type="SMART" id="SM00034">
    <property type="entry name" value="CLECT"/>
    <property type="match status" value="1"/>
</dbReference>
<dbReference type="InterPro" id="IPR018378">
    <property type="entry name" value="C-type_lectin_CS"/>
</dbReference>
<evidence type="ECO:0000313" key="4">
    <source>
        <dbReference type="EMBL" id="VDH99030.1"/>
    </source>
</evidence>
<dbReference type="Pfam" id="PF00059">
    <property type="entry name" value="Lectin_C"/>
    <property type="match status" value="1"/>
</dbReference>
<dbReference type="Gene3D" id="3.10.100.10">
    <property type="entry name" value="Mannose-Binding Protein A, subunit A"/>
    <property type="match status" value="1"/>
</dbReference>
<dbReference type="InterPro" id="IPR001304">
    <property type="entry name" value="C-type_lectin-like"/>
</dbReference>
<comment type="caution">
    <text evidence="4">The sequence shown here is derived from an EMBL/GenBank/DDBJ whole genome shotgun (WGS) entry which is preliminary data.</text>
</comment>
<evidence type="ECO:0000259" key="3">
    <source>
        <dbReference type="PROSITE" id="PS50041"/>
    </source>
</evidence>
<keyword evidence="5" id="KW-1185">Reference proteome</keyword>
<dbReference type="InterPro" id="IPR016187">
    <property type="entry name" value="CTDL_fold"/>
</dbReference>
<evidence type="ECO:0000256" key="2">
    <source>
        <dbReference type="SAM" id="SignalP"/>
    </source>
</evidence>
<feature type="chain" id="PRO_5032951094" description="C-type lectin domain-containing protein" evidence="2">
    <location>
        <begin position="17"/>
        <end position="154"/>
    </location>
</feature>
<name>A0A8B6C3M2_MYTGA</name>
<evidence type="ECO:0000256" key="1">
    <source>
        <dbReference type="ARBA" id="ARBA00023157"/>
    </source>
</evidence>
<keyword evidence="2" id="KW-0732">Signal</keyword>
<dbReference type="AlphaFoldDB" id="A0A8B6C3M2"/>
<proteinExistence type="predicted"/>
<gene>
    <name evidence="4" type="ORF">MGAL_10B074941</name>
</gene>
<dbReference type="PANTHER" id="PTHR22803">
    <property type="entry name" value="MANNOSE, PHOSPHOLIPASE, LECTIN RECEPTOR RELATED"/>
    <property type="match status" value="1"/>
</dbReference>
<dbReference type="OrthoDB" id="10047605at2759"/>
<reference evidence="4" key="1">
    <citation type="submission" date="2018-11" db="EMBL/GenBank/DDBJ databases">
        <authorList>
            <person name="Alioto T."/>
            <person name="Alioto T."/>
        </authorList>
    </citation>
    <scope>NUCLEOTIDE SEQUENCE</scope>
</reference>
<dbReference type="CDD" id="cd00037">
    <property type="entry name" value="CLECT"/>
    <property type="match status" value="1"/>
</dbReference>
<dbReference type="InterPro" id="IPR016186">
    <property type="entry name" value="C-type_lectin-like/link_sf"/>
</dbReference>
<keyword evidence="1" id="KW-1015">Disulfide bond</keyword>
<dbReference type="SUPFAM" id="SSF56436">
    <property type="entry name" value="C-type lectin-like"/>
    <property type="match status" value="1"/>
</dbReference>
<protein>
    <recommendedName>
        <fullName evidence="3">C-type lectin domain-containing protein</fullName>
    </recommendedName>
</protein>
<feature type="signal peptide" evidence="2">
    <location>
        <begin position="1"/>
        <end position="16"/>
    </location>
</feature>
<accession>A0A8B6C3M2</accession>
<organism evidence="4 5">
    <name type="scientific">Mytilus galloprovincialis</name>
    <name type="common">Mediterranean mussel</name>
    <dbReference type="NCBI Taxonomy" id="29158"/>
    <lineage>
        <taxon>Eukaryota</taxon>
        <taxon>Metazoa</taxon>
        <taxon>Spiralia</taxon>
        <taxon>Lophotrochozoa</taxon>
        <taxon>Mollusca</taxon>
        <taxon>Bivalvia</taxon>
        <taxon>Autobranchia</taxon>
        <taxon>Pteriomorphia</taxon>
        <taxon>Mytilida</taxon>
        <taxon>Mytiloidea</taxon>
        <taxon>Mytilidae</taxon>
        <taxon>Mytilinae</taxon>
        <taxon>Mytilus</taxon>
    </lineage>
</organism>
<dbReference type="EMBL" id="UYJE01001085">
    <property type="protein sequence ID" value="VDH99030.1"/>
    <property type="molecule type" value="Genomic_DNA"/>
</dbReference>
<evidence type="ECO:0000313" key="5">
    <source>
        <dbReference type="Proteomes" id="UP000596742"/>
    </source>
</evidence>
<dbReference type="InterPro" id="IPR050111">
    <property type="entry name" value="C-type_lectin/snaclec_domain"/>
</dbReference>